<dbReference type="InterPro" id="IPR003703">
    <property type="entry name" value="Acyl_CoA_thio"/>
</dbReference>
<evidence type="ECO:0000259" key="5">
    <source>
        <dbReference type="Pfam" id="PF20789"/>
    </source>
</evidence>
<comment type="caution">
    <text evidence="6">The sequence shown here is derived from an EMBL/GenBank/DDBJ whole genome shotgun (WGS) entry which is preliminary data.</text>
</comment>
<reference evidence="7 8" key="2">
    <citation type="submission" date="2012-08" db="EMBL/GenBank/DDBJ databases">
        <title>The Genome Sequence of Turicella otitidis ATCC 51513.</title>
        <authorList>
            <consortium name="The Broad Institute Genome Sequencing Platform"/>
            <person name="Earl A."/>
            <person name="Ward D."/>
            <person name="Feldgarden M."/>
            <person name="Gevers D."/>
            <person name="Huys G."/>
            <person name="Walker B."/>
            <person name="Young S.K."/>
            <person name="Zeng Q."/>
            <person name="Gargeya S."/>
            <person name="Fitzgerald M."/>
            <person name="Haas B."/>
            <person name="Abouelleil A."/>
            <person name="Alvarado L."/>
            <person name="Arachchi H.M."/>
            <person name="Berlin A.M."/>
            <person name="Chapman S.B."/>
            <person name="Goldberg J."/>
            <person name="Griggs A."/>
            <person name="Gujja S."/>
            <person name="Hansen M."/>
            <person name="Howarth C."/>
            <person name="Imamovic A."/>
            <person name="Larimer J."/>
            <person name="McCowen C."/>
            <person name="Montmayeur A."/>
            <person name="Murphy C."/>
            <person name="Neiman D."/>
            <person name="Pearson M."/>
            <person name="Priest M."/>
            <person name="Roberts A."/>
            <person name="Saif S."/>
            <person name="Shea T."/>
            <person name="Sisk P."/>
            <person name="Sykes S."/>
            <person name="Wortman J."/>
            <person name="Nusbaum C."/>
            <person name="Birren B."/>
        </authorList>
    </citation>
    <scope>NUCLEOTIDE SEQUENCE [LARGE SCALE GENOMIC DNA]</scope>
    <source>
        <strain evidence="7 8">ATCC 51513</strain>
    </source>
</reference>
<dbReference type="Proteomes" id="UP000011016">
    <property type="component" value="Unassembled WGS sequence"/>
</dbReference>
<dbReference type="InterPro" id="IPR029069">
    <property type="entry name" value="HotDog_dom_sf"/>
</dbReference>
<evidence type="ECO:0000256" key="1">
    <source>
        <dbReference type="ARBA" id="ARBA00006538"/>
    </source>
</evidence>
<dbReference type="STRING" id="29321.AAV33_05730"/>
<dbReference type="InterPro" id="IPR049450">
    <property type="entry name" value="ACOT8-like_C"/>
</dbReference>
<dbReference type="CDD" id="cd03445">
    <property type="entry name" value="Thioesterase_II_repeat2"/>
    <property type="match status" value="1"/>
</dbReference>
<evidence type="ECO:0000313" key="9">
    <source>
        <dbReference type="Proteomes" id="UP000011016"/>
    </source>
</evidence>
<evidence type="ECO:0000256" key="2">
    <source>
        <dbReference type="ARBA" id="ARBA00022801"/>
    </source>
</evidence>
<dbReference type="SUPFAM" id="SSF54637">
    <property type="entry name" value="Thioesterase/thiol ester dehydrase-isomerase"/>
    <property type="match status" value="2"/>
</dbReference>
<dbReference type="RefSeq" id="WP_004599902.1">
    <property type="nucleotide sequence ID" value="NZ_HF541865.1"/>
</dbReference>
<evidence type="ECO:0000313" key="6">
    <source>
        <dbReference type="EMBL" id="CCI83200.1"/>
    </source>
</evidence>
<dbReference type="Gene3D" id="2.40.160.210">
    <property type="entry name" value="Acyl-CoA thioesterase, double hotdog domain"/>
    <property type="match status" value="1"/>
</dbReference>
<dbReference type="Proteomes" id="UP000006078">
    <property type="component" value="Unassembled WGS sequence"/>
</dbReference>
<feature type="region of interest" description="Disordered" evidence="3">
    <location>
        <begin position="102"/>
        <end position="133"/>
    </location>
</feature>
<protein>
    <submittedName>
        <fullName evidence="6">Acyl-CoA thioesterase 2</fullName>
        <ecNumber evidence="6">3.1.2.-</ecNumber>
    </submittedName>
    <submittedName>
        <fullName evidence="7">Acyl-CoA thioesterase II</fullName>
    </submittedName>
</protein>
<dbReference type="Pfam" id="PF20789">
    <property type="entry name" value="4HBT_3C"/>
    <property type="match status" value="1"/>
</dbReference>
<dbReference type="GO" id="GO:0047617">
    <property type="term" value="F:fatty acyl-CoA hydrolase activity"/>
    <property type="evidence" value="ECO:0007669"/>
    <property type="project" value="InterPro"/>
</dbReference>
<evidence type="ECO:0000313" key="8">
    <source>
        <dbReference type="Proteomes" id="UP000006078"/>
    </source>
</evidence>
<dbReference type="InterPro" id="IPR049449">
    <property type="entry name" value="TesB_ACOT8-like_N"/>
</dbReference>
<dbReference type="Pfam" id="PF13622">
    <property type="entry name" value="4HBT_3"/>
    <property type="match status" value="1"/>
</dbReference>
<feature type="domain" description="Acyl-CoA thioesterase-like C-terminal" evidence="5">
    <location>
        <begin position="146"/>
        <end position="255"/>
    </location>
</feature>
<dbReference type="HOGENOM" id="CLU_032690_0_0_11"/>
<evidence type="ECO:0000256" key="3">
    <source>
        <dbReference type="SAM" id="MobiDB-lite"/>
    </source>
</evidence>
<reference evidence="6 9" key="1">
    <citation type="journal article" date="2012" name="J. Bacteriol.">
        <title>Draft Genome Sequence of Turicella otitidis ATCC 51513, Isolated from Middle Ear Fluid from a Child with Otitis Media.</title>
        <authorList>
            <person name="Brinkrolf K."/>
            <person name="Schneider J."/>
            <person name="Knecht M."/>
            <person name="Ruckert C."/>
            <person name="Tauch A."/>
        </authorList>
    </citation>
    <scope>NUCLEOTIDE SEQUENCE [LARGE SCALE GENOMIC DNA]</scope>
    <source>
        <strain evidence="6 9">ATCC 51513</strain>
    </source>
</reference>
<sequence>MSGPQKIRLRQDGPERLVGPAFPEGPERTFGGVFIGQGLAAAEAEPGEHEAHALHATFLRPGDATKETTWTVETLRAGRSFTVRVADAYQDDRHVFRATVSLQRPGDPGPAHEAPIPEVPGPKELAGQGAGAGDVADWDPDWERLDALTDRPDELAFWFRYRGAEEFATPAEARAGLAFFSDYGLLGTALGPHPGARVQQASLDHSLWLFSTPRLGDWHLYSCVSPRAGDGRALCRGHIHDASGRLVAAVAQEGLTRTLRD</sequence>
<dbReference type="OrthoDB" id="9781019at2"/>
<gene>
    <name evidence="6" type="primary">tesB</name>
    <name evidence="6" type="ORF">BN46_0459</name>
    <name evidence="7" type="ORF">HMPREF9719_00012</name>
</gene>
<name>I7KIX2_9CORY</name>
<dbReference type="EC" id="3.1.2.-" evidence="6"/>
<dbReference type="InterPro" id="IPR042171">
    <property type="entry name" value="Acyl-CoA_hotdog"/>
</dbReference>
<dbReference type="PATRIC" id="fig|883169.3.peg.12"/>
<proteinExistence type="inferred from homology"/>
<dbReference type="PANTHER" id="PTHR11066">
    <property type="entry name" value="ACYL-COA THIOESTERASE"/>
    <property type="match status" value="1"/>
</dbReference>
<keyword evidence="8" id="KW-1185">Reference proteome</keyword>
<organism evidence="6 9">
    <name type="scientific">Corynebacterium otitidis ATCC 51513</name>
    <dbReference type="NCBI Taxonomy" id="883169"/>
    <lineage>
        <taxon>Bacteria</taxon>
        <taxon>Bacillati</taxon>
        <taxon>Actinomycetota</taxon>
        <taxon>Actinomycetes</taxon>
        <taxon>Mycobacteriales</taxon>
        <taxon>Corynebacteriaceae</taxon>
        <taxon>Corynebacterium</taxon>
    </lineage>
</organism>
<dbReference type="GO" id="GO:0006637">
    <property type="term" value="P:acyl-CoA metabolic process"/>
    <property type="evidence" value="ECO:0007669"/>
    <property type="project" value="InterPro"/>
</dbReference>
<dbReference type="PANTHER" id="PTHR11066:SF34">
    <property type="entry name" value="ACYL-COENZYME A THIOESTERASE 8"/>
    <property type="match status" value="1"/>
</dbReference>
<dbReference type="GO" id="GO:0009062">
    <property type="term" value="P:fatty acid catabolic process"/>
    <property type="evidence" value="ECO:0007669"/>
    <property type="project" value="TreeGrafter"/>
</dbReference>
<comment type="similarity">
    <text evidence="1">Belongs to the C/M/P thioester hydrolase family.</text>
</comment>
<dbReference type="AlphaFoldDB" id="I7KIX2"/>
<evidence type="ECO:0000259" key="4">
    <source>
        <dbReference type="Pfam" id="PF13622"/>
    </source>
</evidence>
<dbReference type="eggNOG" id="COG1946">
    <property type="taxonomic scope" value="Bacteria"/>
</dbReference>
<accession>I7KIX2</accession>
<dbReference type="CDD" id="cd03444">
    <property type="entry name" value="Thioesterase_II_repeat1"/>
    <property type="match status" value="1"/>
</dbReference>
<evidence type="ECO:0000313" key="7">
    <source>
        <dbReference type="EMBL" id="EJZ83063.1"/>
    </source>
</evidence>
<dbReference type="EMBL" id="CAJZ01000066">
    <property type="protein sequence ID" value="CCI83200.1"/>
    <property type="molecule type" value="Genomic_DNA"/>
</dbReference>
<dbReference type="EMBL" id="AHAE01000001">
    <property type="protein sequence ID" value="EJZ83063.1"/>
    <property type="molecule type" value="Genomic_DNA"/>
</dbReference>
<feature type="domain" description="Acyl-CoA thioesterase-like N-terminal HotDog" evidence="4">
    <location>
        <begin position="28"/>
        <end position="102"/>
    </location>
</feature>
<keyword evidence="2 6" id="KW-0378">Hydrolase</keyword>